<dbReference type="InterPro" id="IPR016120">
    <property type="entry name" value="Sig_transdc_His_kin_SpoOB"/>
</dbReference>
<dbReference type="InterPro" id="IPR039506">
    <property type="entry name" value="SPOB_a"/>
</dbReference>
<evidence type="ECO:0000313" key="8">
    <source>
        <dbReference type="Proteomes" id="UP000469523"/>
    </source>
</evidence>
<evidence type="ECO:0000256" key="3">
    <source>
        <dbReference type="ARBA" id="ARBA00022777"/>
    </source>
</evidence>
<evidence type="ECO:0000313" key="7">
    <source>
        <dbReference type="EMBL" id="MSU01633.1"/>
    </source>
</evidence>
<keyword evidence="4" id="KW-0472">Membrane</keyword>
<dbReference type="RefSeq" id="WP_154440043.1">
    <property type="nucleotide sequence ID" value="NZ_JAHLPJ010000001.1"/>
</dbReference>
<reference evidence="7 8" key="1">
    <citation type="submission" date="2019-09" db="EMBL/GenBank/DDBJ databases">
        <title>In-depth cultivation of the pig gut microbiome towards novel bacterial diversity and tailored functional studies.</title>
        <authorList>
            <person name="Wylensek D."/>
            <person name="Hitch T.C.A."/>
            <person name="Clavel T."/>
        </authorList>
    </citation>
    <scope>NUCLEOTIDE SEQUENCE [LARGE SCALE GENOMIC DNA]</scope>
    <source>
        <strain evidence="7 8">WCA3-693-APC-4?</strain>
    </source>
</reference>
<dbReference type="InterPro" id="IPR032834">
    <property type="entry name" value="NatK-like_C"/>
</dbReference>
<keyword evidence="4" id="KW-1133">Transmembrane helix</keyword>
<sequence>MNSKILFLPIGISLLIGAIFLICRYVFNRLVDRRINNYQNELISKHFNEVENVYKQMRGWRHDYHNHIQVMKAYLSLGKYEDMDKYLSELHKDLTNIDTVIKTGNIMVDAILNSKLSIAISNDIKINAKATVPKDLKILDMDLCVIIGNLMDNAMEATMKLENLDERFIRIYIREMKSQLYISITNSIGGEVKKINLEYLSTKLGINHGFGLKRVDSIVKKYNGFINRQNEEGVFATEIILPL</sequence>
<keyword evidence="8" id="KW-1185">Reference proteome</keyword>
<dbReference type="CDD" id="cd16935">
    <property type="entry name" value="HATPase_AgrC-ComD-like"/>
    <property type="match status" value="1"/>
</dbReference>
<keyword evidence="2" id="KW-0808">Transferase</keyword>
<keyword evidence="4" id="KW-0812">Transmembrane</keyword>
<dbReference type="SUPFAM" id="SSF55874">
    <property type="entry name" value="ATPase domain of HSP90 chaperone/DNA topoisomerase II/histidine kinase"/>
    <property type="match status" value="1"/>
</dbReference>
<dbReference type="GO" id="GO:0000155">
    <property type="term" value="F:phosphorelay sensor kinase activity"/>
    <property type="evidence" value="ECO:0007669"/>
    <property type="project" value="InterPro"/>
</dbReference>
<keyword evidence="3" id="KW-0418">Kinase</keyword>
<comment type="caution">
    <text evidence="7">The sequence shown here is derived from an EMBL/GenBank/DDBJ whole genome shotgun (WGS) entry which is preliminary data.</text>
</comment>
<dbReference type="Pfam" id="PF14501">
    <property type="entry name" value="HATPase_c_5"/>
    <property type="match status" value="1"/>
</dbReference>
<evidence type="ECO:0000259" key="5">
    <source>
        <dbReference type="Pfam" id="PF14501"/>
    </source>
</evidence>
<dbReference type="InterPro" id="IPR036890">
    <property type="entry name" value="HATPase_C_sf"/>
</dbReference>
<dbReference type="AlphaFoldDB" id="A0A6N7XW12"/>
<dbReference type="SUPFAM" id="SSF55890">
    <property type="entry name" value="Sporulation response regulatory protein Spo0B"/>
    <property type="match status" value="1"/>
</dbReference>
<dbReference type="Gene3D" id="3.30.565.10">
    <property type="entry name" value="Histidine kinase-like ATPase, C-terminal domain"/>
    <property type="match status" value="1"/>
</dbReference>
<proteinExistence type="predicted"/>
<dbReference type="EMBL" id="VUNQ01000017">
    <property type="protein sequence ID" value="MSU01633.1"/>
    <property type="molecule type" value="Genomic_DNA"/>
</dbReference>
<accession>A0A6N7XW12</accession>
<feature type="domain" description="SpoOB alpha-helical" evidence="6">
    <location>
        <begin position="46"/>
        <end position="102"/>
    </location>
</feature>
<gene>
    <name evidence="7" type="ORF">FYJ83_09165</name>
</gene>
<evidence type="ECO:0000256" key="2">
    <source>
        <dbReference type="ARBA" id="ARBA00022679"/>
    </source>
</evidence>
<dbReference type="GO" id="GO:0042802">
    <property type="term" value="F:identical protein binding"/>
    <property type="evidence" value="ECO:0007669"/>
    <property type="project" value="TreeGrafter"/>
</dbReference>
<evidence type="ECO:0000256" key="1">
    <source>
        <dbReference type="ARBA" id="ARBA00022553"/>
    </source>
</evidence>
<evidence type="ECO:0000259" key="6">
    <source>
        <dbReference type="Pfam" id="PF14689"/>
    </source>
</evidence>
<dbReference type="Pfam" id="PF14689">
    <property type="entry name" value="SPOB_a"/>
    <property type="match status" value="1"/>
</dbReference>
<protein>
    <submittedName>
        <fullName evidence="7">GHKL domain-containing protein</fullName>
    </submittedName>
</protein>
<feature type="transmembrane region" description="Helical" evidence="4">
    <location>
        <begin position="6"/>
        <end position="27"/>
    </location>
</feature>
<evidence type="ECO:0000256" key="4">
    <source>
        <dbReference type="SAM" id="Phobius"/>
    </source>
</evidence>
<organism evidence="7 8">
    <name type="scientific">Tissierella pigra</name>
    <dbReference type="NCBI Taxonomy" id="2607614"/>
    <lineage>
        <taxon>Bacteria</taxon>
        <taxon>Bacillati</taxon>
        <taxon>Bacillota</taxon>
        <taxon>Tissierellia</taxon>
        <taxon>Tissierellales</taxon>
        <taxon>Tissierellaceae</taxon>
        <taxon>Tissierella</taxon>
    </lineage>
</organism>
<dbReference type="Proteomes" id="UP000469523">
    <property type="component" value="Unassembled WGS sequence"/>
</dbReference>
<dbReference type="PANTHER" id="PTHR40448">
    <property type="entry name" value="TWO-COMPONENT SENSOR HISTIDINE KINASE"/>
    <property type="match status" value="1"/>
</dbReference>
<dbReference type="PANTHER" id="PTHR40448:SF1">
    <property type="entry name" value="TWO-COMPONENT SENSOR HISTIDINE KINASE"/>
    <property type="match status" value="1"/>
</dbReference>
<name>A0A6N7XW12_9FIRM</name>
<keyword evidence="1" id="KW-0597">Phosphoprotein</keyword>
<dbReference type="Gene3D" id="1.10.287.130">
    <property type="match status" value="1"/>
</dbReference>
<feature type="domain" description="Sensor histidine kinase NatK-like C-terminal" evidence="5">
    <location>
        <begin position="141"/>
        <end position="242"/>
    </location>
</feature>